<keyword evidence="2" id="KW-1185">Reference proteome</keyword>
<evidence type="ECO:0000313" key="1">
    <source>
        <dbReference type="EMBL" id="CAL1412975.1"/>
    </source>
</evidence>
<gene>
    <name evidence="1" type="ORF">LTRI10_LOCUS52231</name>
</gene>
<proteinExistence type="predicted"/>
<dbReference type="AlphaFoldDB" id="A0AAV2GUM5"/>
<evidence type="ECO:0000313" key="2">
    <source>
        <dbReference type="Proteomes" id="UP001497516"/>
    </source>
</evidence>
<name>A0AAV2GUM5_9ROSI</name>
<reference evidence="1 2" key="1">
    <citation type="submission" date="2024-04" db="EMBL/GenBank/DDBJ databases">
        <authorList>
            <person name="Fracassetti M."/>
        </authorList>
    </citation>
    <scope>NUCLEOTIDE SEQUENCE [LARGE SCALE GENOMIC DNA]</scope>
</reference>
<dbReference type="EMBL" id="OZ034822">
    <property type="protein sequence ID" value="CAL1412975.1"/>
    <property type="molecule type" value="Genomic_DNA"/>
</dbReference>
<organism evidence="1 2">
    <name type="scientific">Linum trigynum</name>
    <dbReference type="NCBI Taxonomy" id="586398"/>
    <lineage>
        <taxon>Eukaryota</taxon>
        <taxon>Viridiplantae</taxon>
        <taxon>Streptophyta</taxon>
        <taxon>Embryophyta</taxon>
        <taxon>Tracheophyta</taxon>
        <taxon>Spermatophyta</taxon>
        <taxon>Magnoliopsida</taxon>
        <taxon>eudicotyledons</taxon>
        <taxon>Gunneridae</taxon>
        <taxon>Pentapetalae</taxon>
        <taxon>rosids</taxon>
        <taxon>fabids</taxon>
        <taxon>Malpighiales</taxon>
        <taxon>Linaceae</taxon>
        <taxon>Linum</taxon>
    </lineage>
</organism>
<sequence>MREALSSLRSLGTAIGRWLWEMGIAIFSISLQNQGISDQGEGYRRSGNLRRQPVMFLWLTGSPSSVSL</sequence>
<accession>A0AAV2GUM5</accession>
<protein>
    <submittedName>
        <fullName evidence="1">Uncharacterized protein</fullName>
    </submittedName>
</protein>
<dbReference type="Proteomes" id="UP001497516">
    <property type="component" value="Chromosome 9"/>
</dbReference>